<reference evidence="2 3" key="1">
    <citation type="submission" date="2016-02" db="EMBL/GenBank/DDBJ databases">
        <title>Genome analysis of coral dinoflagellate symbionts highlights evolutionary adaptations to a symbiotic lifestyle.</title>
        <authorList>
            <person name="Aranda M."/>
            <person name="Li Y."/>
            <person name="Liew Y.J."/>
            <person name="Baumgarten S."/>
            <person name="Simakov O."/>
            <person name="Wilson M."/>
            <person name="Piel J."/>
            <person name="Ashoor H."/>
            <person name="Bougouffa S."/>
            <person name="Bajic V.B."/>
            <person name="Ryu T."/>
            <person name="Ravasi T."/>
            <person name="Bayer T."/>
            <person name="Micklem G."/>
            <person name="Kim H."/>
            <person name="Bhak J."/>
            <person name="Lajeunesse T.C."/>
            <person name="Voolstra C.R."/>
        </authorList>
    </citation>
    <scope>NUCLEOTIDE SEQUENCE [LARGE SCALE GENOMIC DNA]</scope>
    <source>
        <strain evidence="2 3">CCMP2467</strain>
    </source>
</reference>
<dbReference type="AlphaFoldDB" id="A0A1Q9BPX5"/>
<feature type="compositionally biased region" description="Acidic residues" evidence="1">
    <location>
        <begin position="86"/>
        <end position="119"/>
    </location>
</feature>
<sequence length="127" mass="14621">ADIKHMGDVNVECYSILKECNTILFSSEPLSKAREYLEYAKDVAHAEGVFQTFERRKAAEKRKREKEELKKKATADCLESQAGSAEQEDWPDEEDEVDDDKNEEWVDDGEEYDDDADEEPPTKKARA</sequence>
<feature type="non-terminal residue" evidence="2">
    <location>
        <position position="1"/>
    </location>
</feature>
<evidence type="ECO:0000313" key="3">
    <source>
        <dbReference type="Proteomes" id="UP000186817"/>
    </source>
</evidence>
<dbReference type="OrthoDB" id="446955at2759"/>
<feature type="region of interest" description="Disordered" evidence="1">
    <location>
        <begin position="64"/>
        <end position="127"/>
    </location>
</feature>
<name>A0A1Q9BPX5_SYMMI</name>
<evidence type="ECO:0000313" key="2">
    <source>
        <dbReference type="EMBL" id="OLP71836.1"/>
    </source>
</evidence>
<feature type="compositionally biased region" description="Basic and acidic residues" evidence="1">
    <location>
        <begin position="65"/>
        <end position="74"/>
    </location>
</feature>
<comment type="caution">
    <text evidence="2">The sequence shown here is derived from an EMBL/GenBank/DDBJ whole genome shotgun (WGS) entry which is preliminary data.</text>
</comment>
<gene>
    <name evidence="2" type="ORF">AK812_SmicGene48383</name>
</gene>
<accession>A0A1Q9BPX5</accession>
<protein>
    <submittedName>
        <fullName evidence="2">Uncharacterized protein</fullName>
    </submittedName>
</protein>
<keyword evidence="3" id="KW-1185">Reference proteome</keyword>
<organism evidence="2 3">
    <name type="scientific">Symbiodinium microadriaticum</name>
    <name type="common">Dinoflagellate</name>
    <name type="synonym">Zooxanthella microadriatica</name>
    <dbReference type="NCBI Taxonomy" id="2951"/>
    <lineage>
        <taxon>Eukaryota</taxon>
        <taxon>Sar</taxon>
        <taxon>Alveolata</taxon>
        <taxon>Dinophyceae</taxon>
        <taxon>Suessiales</taxon>
        <taxon>Symbiodiniaceae</taxon>
        <taxon>Symbiodinium</taxon>
    </lineage>
</organism>
<dbReference type="EMBL" id="LSRX01007733">
    <property type="protein sequence ID" value="OLP71836.1"/>
    <property type="molecule type" value="Genomic_DNA"/>
</dbReference>
<evidence type="ECO:0000256" key="1">
    <source>
        <dbReference type="SAM" id="MobiDB-lite"/>
    </source>
</evidence>
<proteinExistence type="predicted"/>
<dbReference type="Proteomes" id="UP000186817">
    <property type="component" value="Unassembled WGS sequence"/>
</dbReference>